<keyword evidence="5 6" id="KW-0949">S-adenosyl-L-methionine</keyword>
<dbReference type="AlphaFoldDB" id="A0A0P1MSC7"/>
<dbReference type="Proteomes" id="UP000199197">
    <property type="component" value="Unassembled WGS sequence"/>
</dbReference>
<dbReference type="HAMAP" id="MF_00074">
    <property type="entry name" value="16SrRNA_methyltr_G"/>
    <property type="match status" value="1"/>
</dbReference>
<dbReference type="Gene3D" id="3.40.50.150">
    <property type="entry name" value="Vaccinia Virus protein VP39"/>
    <property type="match status" value="1"/>
</dbReference>
<dbReference type="GO" id="GO:0005829">
    <property type="term" value="C:cytosol"/>
    <property type="evidence" value="ECO:0007669"/>
    <property type="project" value="TreeGrafter"/>
</dbReference>
<dbReference type="InterPro" id="IPR003682">
    <property type="entry name" value="rRNA_ssu_MeTfrase_G"/>
</dbReference>
<evidence type="ECO:0000256" key="4">
    <source>
        <dbReference type="ARBA" id="ARBA00022679"/>
    </source>
</evidence>
<dbReference type="RefSeq" id="WP_092347996.1">
    <property type="nucleotide sequence ID" value="NZ_CZVW01000004.1"/>
</dbReference>
<comment type="subcellular location">
    <subcellularLocation>
        <location evidence="6">Cytoplasm</location>
    </subcellularLocation>
</comment>
<feature type="binding site" evidence="6">
    <location>
        <begin position="127"/>
        <end position="128"/>
    </location>
    <ligand>
        <name>S-adenosyl-L-methionine</name>
        <dbReference type="ChEBI" id="CHEBI:59789"/>
    </ligand>
</feature>
<comment type="function">
    <text evidence="6">Specifically methylates the N7 position of a guanine in 16S rRNA.</text>
</comment>
<feature type="binding site" evidence="6">
    <location>
        <position position="76"/>
    </location>
    <ligand>
        <name>S-adenosyl-L-methionine</name>
        <dbReference type="ChEBI" id="CHEBI:59789"/>
    </ligand>
</feature>
<organism evidence="7 8">
    <name type="scientific">Candidatus Chryseopegocella kryptomonas</name>
    <dbReference type="NCBI Taxonomy" id="1633643"/>
    <lineage>
        <taxon>Bacteria</taxon>
        <taxon>Pseudomonadati</taxon>
        <taxon>Candidatus Kryptoniota</taxon>
        <taxon>Candidatus Chryseopegocella</taxon>
    </lineage>
</organism>
<comment type="similarity">
    <text evidence="6">Belongs to the methyltransferase superfamily. RNA methyltransferase RsmG family.</text>
</comment>
<dbReference type="EMBL" id="CZVW01000004">
    <property type="protein sequence ID" value="CUS98578.1"/>
    <property type="molecule type" value="Genomic_DNA"/>
</dbReference>
<sequence>MEAEEFVEVCELNGLKFSREKISLFEEYVKLLKEFNQRINLISRKETDIWGRHILHCILPLFKVEIESGKLILDLGTGGGLPGIPWAILNETSHFVLLDGTKKKIDALAQIIKELNLKNAVAVWGRAEEISKDENYRAKFDYVICRSVAELKKLVKWSIDFLNPANFHKNFLDKIGEKHYLHSGCLIAFKGGDVRNEIESAIKTKLVSNVEVIDLNFKGEEKVNLEDKKVVLLKLTTKQV</sequence>
<reference evidence="8" key="1">
    <citation type="submission" date="2015-11" db="EMBL/GenBank/DDBJ databases">
        <authorList>
            <person name="Varghese N."/>
        </authorList>
    </citation>
    <scope>NUCLEOTIDE SEQUENCE [LARGE SCALE GENOMIC DNA]</scope>
    <source>
        <strain evidence="8">JGI-23</strain>
    </source>
</reference>
<feature type="binding site" evidence="6">
    <location>
        <position position="146"/>
    </location>
    <ligand>
        <name>S-adenosyl-L-methionine</name>
        <dbReference type="ChEBI" id="CHEBI:59789"/>
    </ligand>
</feature>
<dbReference type="Pfam" id="PF02527">
    <property type="entry name" value="GidB"/>
    <property type="match status" value="1"/>
</dbReference>
<evidence type="ECO:0000256" key="6">
    <source>
        <dbReference type="HAMAP-Rule" id="MF_00074"/>
    </source>
</evidence>
<feature type="binding site" evidence="6">
    <location>
        <position position="81"/>
    </location>
    <ligand>
        <name>S-adenosyl-L-methionine</name>
        <dbReference type="ChEBI" id="CHEBI:59789"/>
    </ligand>
</feature>
<dbReference type="PANTHER" id="PTHR31760">
    <property type="entry name" value="S-ADENOSYL-L-METHIONINE-DEPENDENT METHYLTRANSFERASES SUPERFAMILY PROTEIN"/>
    <property type="match status" value="1"/>
</dbReference>
<accession>A0A0P1MSC7</accession>
<protein>
    <recommendedName>
        <fullName evidence="6">Ribosomal RNA small subunit methyltransferase G</fullName>
        <ecNumber evidence="6">2.1.1.-</ecNumber>
    </recommendedName>
    <alternativeName>
        <fullName evidence="6">16S rRNA 7-methylguanosine methyltransferase</fullName>
        <shortName evidence="6">16S rRNA m7G methyltransferase</shortName>
    </alternativeName>
</protein>
<keyword evidence="1 6" id="KW-0963">Cytoplasm</keyword>
<dbReference type="GO" id="GO:0070043">
    <property type="term" value="F:rRNA (guanine-N7-)-methyltransferase activity"/>
    <property type="evidence" value="ECO:0007669"/>
    <property type="project" value="UniProtKB-UniRule"/>
</dbReference>
<keyword evidence="4 6" id="KW-0808">Transferase</keyword>
<evidence type="ECO:0000256" key="1">
    <source>
        <dbReference type="ARBA" id="ARBA00022490"/>
    </source>
</evidence>
<dbReference type="PIRSF" id="PIRSF003078">
    <property type="entry name" value="GidB"/>
    <property type="match status" value="1"/>
</dbReference>
<keyword evidence="3 6" id="KW-0489">Methyltransferase</keyword>
<dbReference type="NCBIfam" id="TIGR00138">
    <property type="entry name" value="rsmG_gidB"/>
    <property type="match status" value="1"/>
</dbReference>
<evidence type="ECO:0000313" key="7">
    <source>
        <dbReference type="EMBL" id="CUS98578.1"/>
    </source>
</evidence>
<dbReference type="OrthoDB" id="9808773at2"/>
<evidence type="ECO:0000313" key="8">
    <source>
        <dbReference type="Proteomes" id="UP000199197"/>
    </source>
</evidence>
<keyword evidence="8" id="KW-1185">Reference proteome</keyword>
<dbReference type="InterPro" id="IPR029063">
    <property type="entry name" value="SAM-dependent_MTases_sf"/>
</dbReference>
<dbReference type="EC" id="2.1.1.-" evidence="6"/>
<keyword evidence="2 6" id="KW-0698">rRNA processing</keyword>
<gene>
    <name evidence="6" type="primary">rsmG</name>
    <name evidence="7" type="ORF">JGI23_00509</name>
</gene>
<dbReference type="SUPFAM" id="SSF53335">
    <property type="entry name" value="S-adenosyl-L-methionine-dependent methyltransferases"/>
    <property type="match status" value="1"/>
</dbReference>
<feature type="binding site" evidence="6">
    <location>
        <begin position="99"/>
        <end position="101"/>
    </location>
    <ligand>
        <name>S-adenosyl-L-methionine</name>
        <dbReference type="ChEBI" id="CHEBI:59789"/>
    </ligand>
</feature>
<evidence type="ECO:0000256" key="3">
    <source>
        <dbReference type="ARBA" id="ARBA00022603"/>
    </source>
</evidence>
<evidence type="ECO:0000256" key="2">
    <source>
        <dbReference type="ARBA" id="ARBA00022552"/>
    </source>
</evidence>
<proteinExistence type="inferred from homology"/>
<name>A0A0P1MSC7_9BACT</name>
<evidence type="ECO:0000256" key="5">
    <source>
        <dbReference type="ARBA" id="ARBA00022691"/>
    </source>
</evidence>
<dbReference type="PANTHER" id="PTHR31760:SF0">
    <property type="entry name" value="S-ADENOSYL-L-METHIONINE-DEPENDENT METHYLTRANSFERASES SUPERFAMILY PROTEIN"/>
    <property type="match status" value="1"/>
</dbReference>